<accession>F7BBF0</accession>
<dbReference type="AlphaFoldDB" id="F7BBF0"/>
<evidence type="ECO:0000256" key="2">
    <source>
        <dbReference type="ARBA" id="ARBA00022801"/>
    </source>
</evidence>
<protein>
    <submittedName>
        <fullName evidence="3">Uncharacterized protein</fullName>
    </submittedName>
</protein>
<dbReference type="InterPro" id="IPR029001">
    <property type="entry name" value="ITPase-like_fam"/>
</dbReference>
<dbReference type="CDD" id="cd00555">
    <property type="entry name" value="Maf"/>
    <property type="match status" value="1"/>
</dbReference>
<reference evidence="3" key="3">
    <citation type="submission" date="2025-08" db="UniProtKB">
        <authorList>
            <consortium name="Ensembl"/>
        </authorList>
    </citation>
    <scope>IDENTIFICATION</scope>
</reference>
<dbReference type="HOGENOM" id="CLU_040416_0_0_1"/>
<reference evidence="3" key="4">
    <citation type="submission" date="2025-09" db="UniProtKB">
        <authorList>
            <consortium name="Ensembl"/>
        </authorList>
    </citation>
    <scope>IDENTIFICATION</scope>
</reference>
<name>F7BBF0_CIOIN</name>
<evidence type="ECO:0000313" key="3">
    <source>
        <dbReference type="Ensembl" id="ENSCINP00000018572.3"/>
    </source>
</evidence>
<dbReference type="Ensembl" id="ENSCINT00000018572.3">
    <property type="protein sequence ID" value="ENSCINP00000018572.3"/>
    <property type="gene ID" value="ENSCING00000009145.3"/>
</dbReference>
<organism evidence="3 4">
    <name type="scientific">Ciona intestinalis</name>
    <name type="common">Transparent sea squirt</name>
    <name type="synonym">Ascidia intestinalis</name>
    <dbReference type="NCBI Taxonomy" id="7719"/>
    <lineage>
        <taxon>Eukaryota</taxon>
        <taxon>Metazoa</taxon>
        <taxon>Chordata</taxon>
        <taxon>Tunicata</taxon>
        <taxon>Ascidiacea</taxon>
        <taxon>Phlebobranchia</taxon>
        <taxon>Cionidae</taxon>
        <taxon>Ciona</taxon>
    </lineage>
</organism>
<dbReference type="FunCoup" id="F7BBF0">
    <property type="interactions" value="1"/>
</dbReference>
<dbReference type="OMA" id="VIGCDSV"/>
<dbReference type="EMBL" id="EAAA01001520">
    <property type="status" value="NOT_ANNOTATED_CDS"/>
    <property type="molecule type" value="Genomic_DNA"/>
</dbReference>
<dbReference type="NCBIfam" id="TIGR00172">
    <property type="entry name" value="maf"/>
    <property type="match status" value="1"/>
</dbReference>
<reference evidence="3" key="2">
    <citation type="journal article" date="2008" name="Genome Biol.">
        <title>Improved genome assembly and evidence-based global gene model set for the chordate Ciona intestinalis: new insight into intron and operon populations.</title>
        <authorList>
            <person name="Satou Y."/>
            <person name="Mineta K."/>
            <person name="Ogasawara M."/>
            <person name="Sasakura Y."/>
            <person name="Shoguchi E."/>
            <person name="Ueno K."/>
            <person name="Yamada L."/>
            <person name="Matsumoto J."/>
            <person name="Wasserscheid J."/>
            <person name="Dewar K."/>
            <person name="Wiley G.B."/>
            <person name="Macmil S.L."/>
            <person name="Roe B.A."/>
            <person name="Zeller R.W."/>
            <person name="Hastings K.E."/>
            <person name="Lemaire P."/>
            <person name="Lindquist E."/>
            <person name="Endo T."/>
            <person name="Hotta K."/>
            <person name="Inaba K."/>
        </authorList>
    </citation>
    <scope>NUCLEOTIDE SEQUENCE [LARGE SCALE GENOMIC DNA]</scope>
    <source>
        <strain evidence="3">wild type</strain>
    </source>
</reference>
<reference evidence="4" key="1">
    <citation type="journal article" date="2002" name="Science">
        <title>The draft genome of Ciona intestinalis: insights into chordate and vertebrate origins.</title>
        <authorList>
            <person name="Dehal P."/>
            <person name="Satou Y."/>
            <person name="Campbell R.K."/>
            <person name="Chapman J."/>
            <person name="Degnan B."/>
            <person name="De Tomaso A."/>
            <person name="Davidson B."/>
            <person name="Di Gregorio A."/>
            <person name="Gelpke M."/>
            <person name="Goodstein D.M."/>
            <person name="Harafuji N."/>
            <person name="Hastings K.E."/>
            <person name="Ho I."/>
            <person name="Hotta K."/>
            <person name="Huang W."/>
            <person name="Kawashima T."/>
            <person name="Lemaire P."/>
            <person name="Martinez D."/>
            <person name="Meinertzhagen I.A."/>
            <person name="Necula S."/>
            <person name="Nonaka M."/>
            <person name="Putnam N."/>
            <person name="Rash S."/>
            <person name="Saiga H."/>
            <person name="Satake M."/>
            <person name="Terry A."/>
            <person name="Yamada L."/>
            <person name="Wang H.G."/>
            <person name="Awazu S."/>
            <person name="Azumi K."/>
            <person name="Boore J."/>
            <person name="Branno M."/>
            <person name="Chin-Bow S."/>
            <person name="DeSantis R."/>
            <person name="Doyle S."/>
            <person name="Francino P."/>
            <person name="Keys D.N."/>
            <person name="Haga S."/>
            <person name="Hayashi H."/>
            <person name="Hino K."/>
            <person name="Imai K.S."/>
            <person name="Inaba K."/>
            <person name="Kano S."/>
            <person name="Kobayashi K."/>
            <person name="Kobayashi M."/>
            <person name="Lee B.I."/>
            <person name="Makabe K.W."/>
            <person name="Manohar C."/>
            <person name="Matassi G."/>
            <person name="Medina M."/>
            <person name="Mochizuki Y."/>
            <person name="Mount S."/>
            <person name="Morishita T."/>
            <person name="Miura S."/>
            <person name="Nakayama A."/>
            <person name="Nishizaka S."/>
            <person name="Nomoto H."/>
            <person name="Ohta F."/>
            <person name="Oishi K."/>
            <person name="Rigoutsos I."/>
            <person name="Sano M."/>
            <person name="Sasaki A."/>
            <person name="Sasakura Y."/>
            <person name="Shoguchi E."/>
            <person name="Shin-i T."/>
            <person name="Spagnuolo A."/>
            <person name="Stainier D."/>
            <person name="Suzuki M.M."/>
            <person name="Tassy O."/>
            <person name="Takatori N."/>
            <person name="Tokuoka M."/>
            <person name="Yagi K."/>
            <person name="Yoshizaki F."/>
            <person name="Wada S."/>
            <person name="Zhang C."/>
            <person name="Hyatt P.D."/>
            <person name="Larimer F."/>
            <person name="Detter C."/>
            <person name="Doggett N."/>
            <person name="Glavina T."/>
            <person name="Hawkins T."/>
            <person name="Richardson P."/>
            <person name="Lucas S."/>
            <person name="Kohara Y."/>
            <person name="Levine M."/>
            <person name="Satoh N."/>
            <person name="Rokhsar D.S."/>
        </authorList>
    </citation>
    <scope>NUCLEOTIDE SEQUENCE [LARGE SCALE GENOMIC DNA]</scope>
</reference>
<dbReference type="GO" id="GO:0047429">
    <property type="term" value="F:nucleoside triphosphate diphosphatase activity"/>
    <property type="evidence" value="ECO:0000318"/>
    <property type="project" value="GO_Central"/>
</dbReference>
<sequence>PLRELLRNLKVVLASSSPQRRKLLEQIELSFDICASPYDEEAIDKTSFKNPKDYVKLLAHGKALEVANQHKESTEKVLIIGADTVIIFENKIIGKPHTAQVAVETLNKLSGKSHTVCTGVSVILVENGDFSETVFHETTQVEFGKLSKEMVQSYVDTGEPLNKAGAYGIQGRGAMFVQRIEGCYNNVVGLPVYKLCSELTKFLDNKTKEYNTH</sequence>
<dbReference type="InterPro" id="IPR003697">
    <property type="entry name" value="Maf-like"/>
</dbReference>
<dbReference type="HAMAP" id="MF_00528">
    <property type="entry name" value="Maf"/>
    <property type="match status" value="1"/>
</dbReference>
<comment type="cofactor">
    <cofactor evidence="1">
        <name>a divalent metal cation</name>
        <dbReference type="ChEBI" id="CHEBI:60240"/>
    </cofactor>
</comment>
<dbReference type="PIRSF" id="PIRSF006305">
    <property type="entry name" value="Maf"/>
    <property type="match status" value="1"/>
</dbReference>
<dbReference type="Gene3D" id="3.90.950.10">
    <property type="match status" value="1"/>
</dbReference>
<proteinExistence type="inferred from homology"/>
<evidence type="ECO:0000256" key="1">
    <source>
        <dbReference type="ARBA" id="ARBA00001968"/>
    </source>
</evidence>
<dbReference type="Proteomes" id="UP000008144">
    <property type="component" value="Chromosome 2"/>
</dbReference>
<evidence type="ECO:0000313" key="4">
    <source>
        <dbReference type="Proteomes" id="UP000008144"/>
    </source>
</evidence>
<dbReference type="InParanoid" id="F7BBF0"/>
<keyword evidence="4" id="KW-1185">Reference proteome</keyword>
<dbReference type="Pfam" id="PF02545">
    <property type="entry name" value="Maf"/>
    <property type="match status" value="1"/>
</dbReference>
<dbReference type="SUPFAM" id="SSF52972">
    <property type="entry name" value="ITPase-like"/>
    <property type="match status" value="1"/>
</dbReference>
<dbReference type="GeneTree" id="ENSGT00940000168021"/>
<dbReference type="PANTHER" id="PTHR43213">
    <property type="entry name" value="BIFUNCTIONAL DTTP/UTP PYROPHOSPHATASE/METHYLTRANSFERASE PROTEIN-RELATED"/>
    <property type="match status" value="1"/>
</dbReference>
<dbReference type="STRING" id="7719.ENSCINP00000018572"/>
<keyword evidence="2" id="KW-0378">Hydrolase</keyword>
<dbReference type="PANTHER" id="PTHR43213:SF5">
    <property type="entry name" value="BIFUNCTIONAL DTTP_UTP PYROPHOSPHATASE_METHYLTRANSFERASE PROTEIN-RELATED"/>
    <property type="match status" value="1"/>
</dbReference>